<sequence>MNAKEKDRTMENNKIRQEMIVEDVLDSLKEMKEAVDSALGFADEMKKMSMEPLAICAAIALKMISVSQHHNSIGRQMKRLMTLQEAEQKDQKE</sequence>
<evidence type="ECO:0000313" key="2">
    <source>
        <dbReference type="Proteomes" id="UP000823633"/>
    </source>
</evidence>
<proteinExistence type="predicted"/>
<protein>
    <submittedName>
        <fullName evidence="1">Uncharacterized protein</fullName>
    </submittedName>
</protein>
<evidence type="ECO:0000313" key="1">
    <source>
        <dbReference type="EMBL" id="MBO8442600.1"/>
    </source>
</evidence>
<dbReference type="EMBL" id="JADIMU010000016">
    <property type="protein sequence ID" value="MBO8442600.1"/>
    <property type="molecule type" value="Genomic_DNA"/>
</dbReference>
<comment type="caution">
    <text evidence="1">The sequence shown here is derived from an EMBL/GenBank/DDBJ whole genome shotgun (WGS) entry which is preliminary data.</text>
</comment>
<accession>A0A9D9E9A3</accession>
<gene>
    <name evidence="1" type="ORF">IAC42_02410</name>
</gene>
<reference evidence="1" key="1">
    <citation type="submission" date="2020-10" db="EMBL/GenBank/DDBJ databases">
        <authorList>
            <person name="Gilroy R."/>
        </authorList>
    </citation>
    <scope>NUCLEOTIDE SEQUENCE</scope>
    <source>
        <strain evidence="1">11167</strain>
    </source>
</reference>
<dbReference type="Proteomes" id="UP000823633">
    <property type="component" value="Unassembled WGS sequence"/>
</dbReference>
<reference evidence="1" key="2">
    <citation type="journal article" date="2021" name="PeerJ">
        <title>Extensive microbial diversity within the chicken gut microbiome revealed by metagenomics and culture.</title>
        <authorList>
            <person name="Gilroy R."/>
            <person name="Ravi A."/>
            <person name="Getino M."/>
            <person name="Pursley I."/>
            <person name="Horton D.L."/>
            <person name="Alikhan N.F."/>
            <person name="Baker D."/>
            <person name="Gharbi K."/>
            <person name="Hall N."/>
            <person name="Watson M."/>
            <person name="Adriaenssens E.M."/>
            <person name="Foster-Nyarko E."/>
            <person name="Jarju S."/>
            <person name="Secka A."/>
            <person name="Antonio M."/>
            <person name="Oren A."/>
            <person name="Chaudhuri R.R."/>
            <person name="La Ragione R."/>
            <person name="Hildebrand F."/>
            <person name="Pallen M.J."/>
        </authorList>
    </citation>
    <scope>NUCLEOTIDE SEQUENCE</scope>
    <source>
        <strain evidence="1">11167</strain>
    </source>
</reference>
<organism evidence="1 2">
    <name type="scientific">Candidatus Aphodenecus pullistercoris</name>
    <dbReference type="NCBI Taxonomy" id="2840669"/>
    <lineage>
        <taxon>Bacteria</taxon>
        <taxon>Pseudomonadati</taxon>
        <taxon>Spirochaetota</taxon>
        <taxon>Spirochaetia</taxon>
        <taxon>Spirochaetales</taxon>
        <taxon>Candidatus Aphodenecus</taxon>
    </lineage>
</organism>
<dbReference type="AlphaFoldDB" id="A0A9D9E9A3"/>
<name>A0A9D9E9A3_9SPIR</name>